<organism evidence="2 3">
    <name type="scientific">Gossypium schwendimanii</name>
    <name type="common">Cotton</name>
    <dbReference type="NCBI Taxonomy" id="34291"/>
    <lineage>
        <taxon>Eukaryota</taxon>
        <taxon>Viridiplantae</taxon>
        <taxon>Streptophyta</taxon>
        <taxon>Embryophyta</taxon>
        <taxon>Tracheophyta</taxon>
        <taxon>Spermatophyta</taxon>
        <taxon>Magnoliopsida</taxon>
        <taxon>eudicotyledons</taxon>
        <taxon>Gunneridae</taxon>
        <taxon>Pentapetalae</taxon>
        <taxon>rosids</taxon>
        <taxon>malvids</taxon>
        <taxon>Malvales</taxon>
        <taxon>Malvaceae</taxon>
        <taxon>Malvoideae</taxon>
        <taxon>Gossypium</taxon>
    </lineage>
</organism>
<name>A0A7J9N8N6_GOSSC</name>
<evidence type="ECO:0000259" key="1">
    <source>
        <dbReference type="Pfam" id="PF13456"/>
    </source>
</evidence>
<dbReference type="Proteomes" id="UP000593576">
    <property type="component" value="Unassembled WGS sequence"/>
</dbReference>
<gene>
    <name evidence="2" type="ORF">Goshw_021479</name>
</gene>
<dbReference type="InterPro" id="IPR053151">
    <property type="entry name" value="RNase_H-like"/>
</dbReference>
<protein>
    <recommendedName>
        <fullName evidence="1">RNase H type-1 domain-containing protein</fullName>
    </recommendedName>
</protein>
<dbReference type="CDD" id="cd06222">
    <property type="entry name" value="RNase_H_like"/>
    <property type="match status" value="1"/>
</dbReference>
<dbReference type="EMBL" id="JABFAF010276048">
    <property type="protein sequence ID" value="MBA0879675.1"/>
    <property type="molecule type" value="Genomic_DNA"/>
</dbReference>
<dbReference type="AlphaFoldDB" id="A0A7J9N8N6"/>
<dbReference type="InterPro" id="IPR044730">
    <property type="entry name" value="RNase_H-like_dom_plant"/>
</dbReference>
<evidence type="ECO:0000313" key="2">
    <source>
        <dbReference type="EMBL" id="MBA0879675.1"/>
    </source>
</evidence>
<dbReference type="PANTHER" id="PTHR47723">
    <property type="entry name" value="OS05G0353850 PROTEIN"/>
    <property type="match status" value="1"/>
</dbReference>
<dbReference type="SUPFAM" id="SSF53098">
    <property type="entry name" value="Ribonuclease H-like"/>
    <property type="match status" value="1"/>
</dbReference>
<reference evidence="2 3" key="1">
    <citation type="journal article" date="2019" name="Genome Biol. Evol.">
        <title>Insights into the evolution of the New World diploid cottons (Gossypium, subgenus Houzingenia) based on genome sequencing.</title>
        <authorList>
            <person name="Grover C.E."/>
            <person name="Arick M.A. 2nd"/>
            <person name="Thrash A."/>
            <person name="Conover J.L."/>
            <person name="Sanders W.S."/>
            <person name="Peterson D.G."/>
            <person name="Frelichowski J.E."/>
            <person name="Scheffler J.A."/>
            <person name="Scheffler B.E."/>
            <person name="Wendel J.F."/>
        </authorList>
    </citation>
    <scope>NUCLEOTIDE SEQUENCE [LARGE SCALE GENOMIC DNA]</scope>
    <source>
        <strain evidence="2">1</strain>
        <tissue evidence="2">Leaf</tissue>
    </source>
</reference>
<proteinExistence type="predicted"/>
<dbReference type="GO" id="GO:0003676">
    <property type="term" value="F:nucleic acid binding"/>
    <property type="evidence" value="ECO:0007669"/>
    <property type="project" value="InterPro"/>
</dbReference>
<evidence type="ECO:0000313" key="3">
    <source>
        <dbReference type="Proteomes" id="UP000593576"/>
    </source>
</evidence>
<dbReference type="Gene3D" id="3.30.420.10">
    <property type="entry name" value="Ribonuclease H-like superfamily/Ribonuclease H"/>
    <property type="match status" value="1"/>
</dbReference>
<feature type="domain" description="RNase H type-1" evidence="1">
    <location>
        <begin position="55"/>
        <end position="142"/>
    </location>
</feature>
<sequence>MAKEAFIKRCRLALFLWHDGVAYLEESEPPHVSRKSIEPIVGISYNGEGNWVCVNMDGAMKLDSGLASTRGALRDRYGGWIIGYNRNLGQCYVLNAKLWDILDSLKIAKDQNYDGVSIKTDSQKAIQAIHESFFKTSPSALIWRIQ</sequence>
<dbReference type="InterPro" id="IPR036397">
    <property type="entry name" value="RNaseH_sf"/>
</dbReference>
<dbReference type="InterPro" id="IPR012337">
    <property type="entry name" value="RNaseH-like_sf"/>
</dbReference>
<dbReference type="Pfam" id="PF13456">
    <property type="entry name" value="RVT_3"/>
    <property type="match status" value="1"/>
</dbReference>
<dbReference type="GO" id="GO:0004523">
    <property type="term" value="F:RNA-DNA hybrid ribonuclease activity"/>
    <property type="evidence" value="ECO:0007669"/>
    <property type="project" value="InterPro"/>
</dbReference>
<dbReference type="InterPro" id="IPR002156">
    <property type="entry name" value="RNaseH_domain"/>
</dbReference>
<comment type="caution">
    <text evidence="2">The sequence shown here is derived from an EMBL/GenBank/DDBJ whole genome shotgun (WGS) entry which is preliminary data.</text>
</comment>
<dbReference type="PANTHER" id="PTHR47723:SF19">
    <property type="entry name" value="POLYNUCLEOTIDYL TRANSFERASE, RIBONUCLEASE H-LIKE SUPERFAMILY PROTEIN"/>
    <property type="match status" value="1"/>
</dbReference>
<keyword evidence="3" id="KW-1185">Reference proteome</keyword>
<accession>A0A7J9N8N6</accession>
<dbReference type="OrthoDB" id="986202at2759"/>